<reference evidence="2" key="1">
    <citation type="submission" date="2016-11" db="UniProtKB">
        <authorList>
            <consortium name="WormBaseParasite"/>
        </authorList>
    </citation>
    <scope>IDENTIFICATION</scope>
    <source>
        <strain evidence="2">KR3021</strain>
    </source>
</reference>
<sequence length="90" mass="10063">MTQPPNNNSATSELIDKIEPFIFATLYECQAVPIRLKILLDSILDNLPVPIKERMLVSVGWDGESYGQGYIKQKEVSLIGILKNDLSKVT</sequence>
<evidence type="ECO:0000313" key="1">
    <source>
        <dbReference type="Proteomes" id="UP000095286"/>
    </source>
</evidence>
<proteinExistence type="predicted"/>
<name>A0AC35UHU0_9BILA</name>
<evidence type="ECO:0000313" key="2">
    <source>
        <dbReference type="WBParaSite" id="RSKR_0001116866.1"/>
    </source>
</evidence>
<accession>A0AC35UHU0</accession>
<dbReference type="WBParaSite" id="RSKR_0001116866.1">
    <property type="protein sequence ID" value="RSKR_0001116866.1"/>
    <property type="gene ID" value="RSKR_0001116866"/>
</dbReference>
<organism evidence="1 2">
    <name type="scientific">Rhabditophanes sp. KR3021</name>
    <dbReference type="NCBI Taxonomy" id="114890"/>
    <lineage>
        <taxon>Eukaryota</taxon>
        <taxon>Metazoa</taxon>
        <taxon>Ecdysozoa</taxon>
        <taxon>Nematoda</taxon>
        <taxon>Chromadorea</taxon>
        <taxon>Rhabditida</taxon>
        <taxon>Tylenchina</taxon>
        <taxon>Panagrolaimomorpha</taxon>
        <taxon>Strongyloidoidea</taxon>
        <taxon>Alloionematidae</taxon>
        <taxon>Rhabditophanes</taxon>
    </lineage>
</organism>
<protein>
    <submittedName>
        <fullName evidence="2">Restriction endonuclease</fullName>
    </submittedName>
</protein>
<dbReference type="Proteomes" id="UP000095286">
    <property type="component" value="Unplaced"/>
</dbReference>